<dbReference type="RefSeq" id="WP_091972208.1">
    <property type="nucleotide sequence ID" value="NZ_FOPM01000012.1"/>
</dbReference>
<keyword evidence="1" id="KW-0472">Membrane</keyword>
<evidence type="ECO:0000256" key="1">
    <source>
        <dbReference type="SAM" id="Phobius"/>
    </source>
</evidence>
<keyword evidence="3" id="KW-1185">Reference proteome</keyword>
<evidence type="ECO:0000313" key="2">
    <source>
        <dbReference type="EMBL" id="SFG82484.1"/>
    </source>
</evidence>
<keyword evidence="1" id="KW-1133">Transmembrane helix</keyword>
<reference evidence="3" key="1">
    <citation type="submission" date="2016-10" db="EMBL/GenBank/DDBJ databases">
        <authorList>
            <person name="Varghese N."/>
            <person name="Submissions S."/>
        </authorList>
    </citation>
    <scope>NUCLEOTIDE SEQUENCE [LARGE SCALE GENOMIC DNA]</scope>
    <source>
        <strain evidence="3">Gh-105</strain>
    </source>
</reference>
<dbReference type="Proteomes" id="UP000199229">
    <property type="component" value="Unassembled WGS sequence"/>
</dbReference>
<feature type="transmembrane region" description="Helical" evidence="1">
    <location>
        <begin position="26"/>
        <end position="48"/>
    </location>
</feature>
<organism evidence="2 3">
    <name type="scientific">Methylobacterium gossipiicola</name>
    <dbReference type="NCBI Taxonomy" id="582675"/>
    <lineage>
        <taxon>Bacteria</taxon>
        <taxon>Pseudomonadati</taxon>
        <taxon>Pseudomonadota</taxon>
        <taxon>Alphaproteobacteria</taxon>
        <taxon>Hyphomicrobiales</taxon>
        <taxon>Methylobacteriaceae</taxon>
        <taxon>Methylobacterium</taxon>
    </lineage>
</organism>
<proteinExistence type="predicted"/>
<keyword evidence="1" id="KW-0812">Transmembrane</keyword>
<accession>A0A1I2UZB5</accession>
<dbReference type="AlphaFoldDB" id="A0A1I2UZB5"/>
<gene>
    <name evidence="2" type="ORF">SAMN05192565_112109</name>
</gene>
<name>A0A1I2UZB5_9HYPH</name>
<evidence type="ECO:0000313" key="3">
    <source>
        <dbReference type="Proteomes" id="UP000199229"/>
    </source>
</evidence>
<dbReference type="STRING" id="582675.SAMN05192565_112109"/>
<dbReference type="EMBL" id="FOPM01000012">
    <property type="protein sequence ID" value="SFG82484.1"/>
    <property type="molecule type" value="Genomic_DNA"/>
</dbReference>
<protein>
    <submittedName>
        <fullName evidence="2">Uncharacterized protein</fullName>
    </submittedName>
</protein>
<sequence>MLSTIGKLDRKAGRWATRGKPWRKKLVLGVSIGIVAGGFGAVILGPAYGIAALGCRGDWSDSGREWRYRAVGGCQVKDKGGWIPASNVRAVD</sequence>